<dbReference type="SMART" id="SM01351">
    <property type="entry name" value="Aspzincin_M35"/>
    <property type="match status" value="1"/>
</dbReference>
<evidence type="ECO:0000313" key="10">
    <source>
        <dbReference type="EMBL" id="CAE7144933.1"/>
    </source>
</evidence>
<dbReference type="PANTHER" id="PTHR37016">
    <property type="match status" value="1"/>
</dbReference>
<proteinExistence type="inferred from homology"/>
<protein>
    <recommendedName>
        <fullName evidence="9">Lysine-specific metallo-endopeptidase domain-containing protein</fullName>
    </recommendedName>
</protein>
<dbReference type="GO" id="GO:0004222">
    <property type="term" value="F:metalloendopeptidase activity"/>
    <property type="evidence" value="ECO:0007669"/>
    <property type="project" value="InterPro"/>
</dbReference>
<dbReference type="GO" id="GO:0006508">
    <property type="term" value="P:proteolysis"/>
    <property type="evidence" value="ECO:0007669"/>
    <property type="project" value="UniProtKB-KW"/>
</dbReference>
<dbReference type="Pfam" id="PF14521">
    <property type="entry name" value="Aspzincin_M35"/>
    <property type="match status" value="1"/>
</dbReference>
<evidence type="ECO:0000256" key="2">
    <source>
        <dbReference type="ARBA" id="ARBA00010279"/>
    </source>
</evidence>
<evidence type="ECO:0000256" key="3">
    <source>
        <dbReference type="ARBA" id="ARBA00022670"/>
    </source>
</evidence>
<dbReference type="PANTHER" id="PTHR37016:SF3">
    <property type="entry name" value="NEUTRAL PROTEASE 2-RELATED"/>
    <property type="match status" value="1"/>
</dbReference>
<comment type="similarity">
    <text evidence="2">Belongs to the peptidase M35 family.</text>
</comment>
<dbReference type="EMBL" id="CAJNJQ010001620">
    <property type="protein sequence ID" value="CAE7144933.1"/>
    <property type="molecule type" value="Genomic_DNA"/>
</dbReference>
<evidence type="ECO:0000256" key="8">
    <source>
        <dbReference type="SAM" id="SignalP"/>
    </source>
</evidence>
<keyword evidence="5" id="KW-0378">Hydrolase</keyword>
<evidence type="ECO:0000256" key="5">
    <source>
        <dbReference type="ARBA" id="ARBA00022801"/>
    </source>
</evidence>
<accession>A0A8H3HYI6</accession>
<dbReference type="InterPro" id="IPR050414">
    <property type="entry name" value="Fungal_M35_metalloproteases"/>
</dbReference>
<evidence type="ECO:0000256" key="7">
    <source>
        <dbReference type="ARBA" id="ARBA00023049"/>
    </source>
</evidence>
<reference evidence="10" key="1">
    <citation type="submission" date="2021-01" db="EMBL/GenBank/DDBJ databases">
        <authorList>
            <person name="Kaushik A."/>
        </authorList>
    </citation>
    <scope>NUCLEOTIDE SEQUENCE</scope>
    <source>
        <strain evidence="10">AG5</strain>
    </source>
</reference>
<evidence type="ECO:0000256" key="6">
    <source>
        <dbReference type="ARBA" id="ARBA00022833"/>
    </source>
</evidence>
<dbReference type="InterPro" id="IPR029463">
    <property type="entry name" value="Lys_MEP"/>
</dbReference>
<evidence type="ECO:0000259" key="9">
    <source>
        <dbReference type="SMART" id="SM01351"/>
    </source>
</evidence>
<keyword evidence="3" id="KW-0645">Protease</keyword>
<feature type="chain" id="PRO_5034307805" description="Lysine-specific metallo-endopeptidase domain-containing protein" evidence="8">
    <location>
        <begin position="20"/>
        <end position="348"/>
    </location>
</feature>
<gene>
    <name evidence="10" type="ORF">RDB_LOCUS79540</name>
</gene>
<dbReference type="SUPFAM" id="SSF55486">
    <property type="entry name" value="Metalloproteases ('zincins'), catalytic domain"/>
    <property type="match status" value="1"/>
</dbReference>
<comment type="caution">
    <text evidence="10">The sequence shown here is derived from an EMBL/GenBank/DDBJ whole genome shotgun (WGS) entry which is preliminary data.</text>
</comment>
<keyword evidence="7" id="KW-0482">Metalloprotease</keyword>
<sequence length="348" mass="38629">MHTALVTTLVSLLALRASAIPQLKVTLLPSSGSNPLSIKSTLTNTGSETVKLPNDPRTVLSDAATETFLITSSNGSPDFIGIRAKYSPDYVIKKNDPTSFTVLAPGQSHEVVHDLAGVYNFTRTGAGEYKIEAIETFDYVDEAGRLASVKAIVEPSVFELTEHLVPTGKPGSPSRRLWSRQSGLRSNQCSESQKQDIRQAITDAETYVAEVQLFLKTHNAETERYSTWFGEFNSTRFDIIKDHFAKIQHKSWNTLYDCSCNMANVYAYVYPDQPGEIRLCPAFWEAPAMGTDSKAGTLIHEQSHFTVNGGTRDYTYGQDQCRDLAKRYPDKAVNNADNHEFFAENPPQ</sequence>
<evidence type="ECO:0000256" key="1">
    <source>
        <dbReference type="ARBA" id="ARBA00001947"/>
    </source>
</evidence>
<feature type="domain" description="Lysine-specific metallo-endopeptidase" evidence="9">
    <location>
        <begin position="215"/>
        <end position="344"/>
    </location>
</feature>
<organism evidence="10 11">
    <name type="scientific">Rhizoctonia solani</name>
    <dbReference type="NCBI Taxonomy" id="456999"/>
    <lineage>
        <taxon>Eukaryota</taxon>
        <taxon>Fungi</taxon>
        <taxon>Dikarya</taxon>
        <taxon>Basidiomycota</taxon>
        <taxon>Agaricomycotina</taxon>
        <taxon>Agaricomycetes</taxon>
        <taxon>Cantharellales</taxon>
        <taxon>Ceratobasidiaceae</taxon>
        <taxon>Rhizoctonia</taxon>
    </lineage>
</organism>
<evidence type="ECO:0000256" key="4">
    <source>
        <dbReference type="ARBA" id="ARBA00022723"/>
    </source>
</evidence>
<name>A0A8H3HYI6_9AGAM</name>
<dbReference type="AlphaFoldDB" id="A0A8H3HYI6"/>
<keyword evidence="8" id="KW-0732">Signal</keyword>
<dbReference type="InterPro" id="IPR024079">
    <property type="entry name" value="MetalloPept_cat_dom_sf"/>
</dbReference>
<dbReference type="Proteomes" id="UP000663827">
    <property type="component" value="Unassembled WGS sequence"/>
</dbReference>
<comment type="cofactor">
    <cofactor evidence="1">
        <name>Zn(2+)</name>
        <dbReference type="ChEBI" id="CHEBI:29105"/>
    </cofactor>
</comment>
<evidence type="ECO:0000313" key="11">
    <source>
        <dbReference type="Proteomes" id="UP000663827"/>
    </source>
</evidence>
<keyword evidence="4" id="KW-0479">Metal-binding</keyword>
<dbReference type="Gene3D" id="2.60.40.2970">
    <property type="match status" value="1"/>
</dbReference>
<feature type="signal peptide" evidence="8">
    <location>
        <begin position="1"/>
        <end position="19"/>
    </location>
</feature>
<dbReference type="GO" id="GO:0046872">
    <property type="term" value="F:metal ion binding"/>
    <property type="evidence" value="ECO:0007669"/>
    <property type="project" value="UniProtKB-KW"/>
</dbReference>
<keyword evidence="6" id="KW-0862">Zinc</keyword>
<dbReference type="Gene3D" id="3.40.390.10">
    <property type="entry name" value="Collagenase (Catalytic Domain)"/>
    <property type="match status" value="1"/>
</dbReference>